<organism evidence="3 4">
    <name type="scientific">Fusarium culmorum</name>
    <dbReference type="NCBI Taxonomy" id="5516"/>
    <lineage>
        <taxon>Eukaryota</taxon>
        <taxon>Fungi</taxon>
        <taxon>Dikarya</taxon>
        <taxon>Ascomycota</taxon>
        <taxon>Pezizomycotina</taxon>
        <taxon>Sordariomycetes</taxon>
        <taxon>Hypocreomycetidae</taxon>
        <taxon>Hypocreales</taxon>
        <taxon>Nectriaceae</taxon>
        <taxon>Fusarium</taxon>
    </lineage>
</organism>
<comment type="caution">
    <text evidence="3">The sequence shown here is derived from an EMBL/GenBank/DDBJ whole genome shotgun (WGS) entry which is preliminary data.</text>
</comment>
<dbReference type="Proteomes" id="UP000241587">
    <property type="component" value="Unassembled WGS sequence"/>
</dbReference>
<protein>
    <submittedName>
        <fullName evidence="3">Uncharacterized protein</fullName>
    </submittedName>
</protein>
<dbReference type="OrthoDB" id="5213630at2759"/>
<evidence type="ECO:0000313" key="4">
    <source>
        <dbReference type="Proteomes" id="UP000241587"/>
    </source>
</evidence>
<feature type="region of interest" description="Disordered" evidence="2">
    <location>
        <begin position="79"/>
        <end position="98"/>
    </location>
</feature>
<keyword evidence="1" id="KW-0175">Coiled coil</keyword>
<evidence type="ECO:0000256" key="2">
    <source>
        <dbReference type="SAM" id="MobiDB-lite"/>
    </source>
</evidence>
<feature type="region of interest" description="Disordered" evidence="2">
    <location>
        <begin position="1"/>
        <end position="72"/>
    </location>
</feature>
<gene>
    <name evidence="3" type="ORF">FCULG_00003507</name>
</gene>
<evidence type="ECO:0000256" key="1">
    <source>
        <dbReference type="SAM" id="Coils"/>
    </source>
</evidence>
<keyword evidence="4" id="KW-1185">Reference proteome</keyword>
<accession>A0A2T4H814</accession>
<sequence length="421" mass="47231">MDSRDKVPGQQEKRTLDYRGALTSKPSKHVDDGPRSGHLTDLSGFEGTPAQQSNTHAQGSETHRSSASTKECLSVEGARVGPLRHHSEEKVDAQRPAVRRRTDNLTGIVTRFSETVADWLGHPSAHQDEQLYEKLALAHKRSIDVESQYQQLQMDNQTLQKMVRKANTKLAEAVKERDELQQLVDTANWTGAAKTSDDTIRSKWKQLDYNIRIMARVLAKCPTKRPTDSVNRARFSSIVSSWPKLLKNDDYKELLITAYLWVLVDGEIFKNGNKFWGGGLIGDLKGIREHLVGLAPDADQHSRSGPTMRHVAKWSAQGTALLGHFDRRDNNAPQRRAMIALERMEHFCNIAAEKEGTDFIQEMKDIMETALDLDKMLMGSMTILSVQWPNTGRSKSARYDPDGMEAVAHTTDLPPTLTLPS</sequence>
<feature type="coiled-coil region" evidence="1">
    <location>
        <begin position="149"/>
        <end position="183"/>
    </location>
</feature>
<proteinExistence type="predicted"/>
<reference evidence="3 4" key="1">
    <citation type="submission" date="2018-02" db="EMBL/GenBank/DDBJ databases">
        <title>Fusarium culmorum secondary metabolites in fungal-bacterial-plant interactions.</title>
        <authorList>
            <person name="Schmidt R."/>
        </authorList>
    </citation>
    <scope>NUCLEOTIDE SEQUENCE [LARGE SCALE GENOMIC DNA]</scope>
    <source>
        <strain evidence="3 4">PV</strain>
    </source>
</reference>
<evidence type="ECO:0000313" key="3">
    <source>
        <dbReference type="EMBL" id="PTD11907.1"/>
    </source>
</evidence>
<feature type="compositionally biased region" description="Polar residues" evidence="2">
    <location>
        <begin position="49"/>
        <end position="71"/>
    </location>
</feature>
<feature type="compositionally biased region" description="Basic and acidic residues" evidence="2">
    <location>
        <begin position="1"/>
        <end position="17"/>
    </location>
</feature>
<dbReference type="AlphaFoldDB" id="A0A2T4H814"/>
<dbReference type="OMA" id="NTHAQGS"/>
<dbReference type="EMBL" id="PVEM01000001">
    <property type="protein sequence ID" value="PTD11907.1"/>
    <property type="molecule type" value="Genomic_DNA"/>
</dbReference>
<name>A0A2T4H814_FUSCU</name>